<dbReference type="Gene3D" id="2.120.10.30">
    <property type="entry name" value="TolB, C-terminal domain"/>
    <property type="match status" value="1"/>
</dbReference>
<dbReference type="Pfam" id="PF03022">
    <property type="entry name" value="MRJP"/>
    <property type="match status" value="1"/>
</dbReference>
<accession>A0ABU2WI77</accession>
<organism evidence="3 4">
    <name type="scientific">Banduia mediterranea</name>
    <dbReference type="NCBI Taxonomy" id="3075609"/>
    <lineage>
        <taxon>Bacteria</taxon>
        <taxon>Pseudomonadati</taxon>
        <taxon>Pseudomonadota</taxon>
        <taxon>Gammaproteobacteria</taxon>
        <taxon>Nevskiales</taxon>
        <taxon>Algiphilaceae</taxon>
        <taxon>Banduia</taxon>
    </lineage>
</organism>
<comment type="caution">
    <text evidence="3">The sequence shown here is derived from an EMBL/GenBank/DDBJ whole genome shotgun (WGS) entry which is preliminary data.</text>
</comment>
<gene>
    <name evidence="3" type="ORF">RM530_05315</name>
</gene>
<evidence type="ECO:0000313" key="3">
    <source>
        <dbReference type="EMBL" id="MDT0496782.1"/>
    </source>
</evidence>
<dbReference type="InterPro" id="IPR017996">
    <property type="entry name" value="MRJP/yellow-related"/>
</dbReference>
<keyword evidence="4" id="KW-1185">Reference proteome</keyword>
<dbReference type="PANTHER" id="PTHR10009">
    <property type="entry name" value="PROTEIN YELLOW-RELATED"/>
    <property type="match status" value="1"/>
</dbReference>
<comment type="subcellular location">
    <subcellularLocation>
        <location evidence="1">Secreted</location>
    </subcellularLocation>
</comment>
<dbReference type="Proteomes" id="UP001254608">
    <property type="component" value="Unassembled WGS sequence"/>
</dbReference>
<evidence type="ECO:0000256" key="2">
    <source>
        <dbReference type="ARBA" id="ARBA00022525"/>
    </source>
</evidence>
<reference evidence="3 4" key="1">
    <citation type="submission" date="2023-09" db="EMBL/GenBank/DDBJ databases">
        <authorList>
            <person name="Rey-Velasco X."/>
        </authorList>
    </citation>
    <scope>NUCLEOTIDE SEQUENCE [LARGE SCALE GENOMIC DNA]</scope>
    <source>
        <strain evidence="3 4">W345</strain>
    </source>
</reference>
<evidence type="ECO:0000313" key="4">
    <source>
        <dbReference type="Proteomes" id="UP001254608"/>
    </source>
</evidence>
<dbReference type="InterPro" id="IPR011042">
    <property type="entry name" value="6-blade_b-propeller_TolB-like"/>
</dbReference>
<proteinExistence type="predicted"/>
<protein>
    <submittedName>
        <fullName evidence="3">L-dopachrome tautomerase-related protein</fullName>
    </submittedName>
</protein>
<name>A0ABU2WI77_9GAMM</name>
<dbReference type="SUPFAM" id="SSF101898">
    <property type="entry name" value="NHL repeat"/>
    <property type="match status" value="1"/>
</dbReference>
<evidence type="ECO:0000256" key="1">
    <source>
        <dbReference type="ARBA" id="ARBA00004613"/>
    </source>
</evidence>
<sequence length="387" mass="42578">MSGRSLLGRFLSRLLTFIVILILLLGAAVKWRYGGGNDFPARDTPPQMPASALERVADLPTPPGNISVSASGRIFVSLHPEARPAWKLVELVDGQMKPFPNLAFQTGEGEPDSFDTVLGVRVDAQNRLWVLDNGNHGLHPARLMAFDIDSGELVEKFIFPREIAGYGSHLNDLQVMPDGNTVFISDASLLAQNPALIVYDVANHSARRVLDEHPSVTAEYYTPRVQGRRMELFYLFSVRPGVDAVGLDANGLWLYFAPMSSLHLYRVKTADLMDESLSASQLANRVEIFAPKTMTDGISVDQRGNVYLTDIEHSAIAVLWQDRTLGTLIQSPLLRWPDGLSFGADGALYISCSSLQQVLGRLPVQIDRAAPYQVYRVRLGVPGIPGR</sequence>
<dbReference type="EMBL" id="JAVRIC010000005">
    <property type="protein sequence ID" value="MDT0496782.1"/>
    <property type="molecule type" value="Genomic_DNA"/>
</dbReference>
<keyword evidence="2" id="KW-0964">Secreted</keyword>
<dbReference type="PANTHER" id="PTHR10009:SF18">
    <property type="entry name" value="PROTEIN YELLOW-LIKE PROTEIN"/>
    <property type="match status" value="1"/>
</dbReference>
<dbReference type="RefSeq" id="WP_311364174.1">
    <property type="nucleotide sequence ID" value="NZ_JAVRIC010000005.1"/>
</dbReference>